<feature type="region of interest" description="Disordered" evidence="1">
    <location>
        <begin position="73"/>
        <end position="99"/>
    </location>
</feature>
<dbReference type="PANTHER" id="PTHR35499:SF1">
    <property type="entry name" value="DUF3741 DOMAIN-CONTAINING PROTEIN"/>
    <property type="match status" value="1"/>
</dbReference>
<dbReference type="RefSeq" id="XP_010270223.1">
    <property type="nucleotide sequence ID" value="XM_010271921.2"/>
</dbReference>
<proteinExistence type="predicted"/>
<accession>A0A1U8AQT2</accession>
<dbReference type="AlphaFoldDB" id="A0A1U8AQT2"/>
<sequence length="143" mass="16332">MISLSFREPPMFLQLENEDFFFLSFQKISEKAKFAKKKKKSESATTPRKIETQCDSENTGPVSILDLSDALVDSGTPLSDKKNESQEVQIQEEASRQSLQSPTVYLHLWLVLRAQMIGDQVHLKRKLRKQGRMMIRGTRSGGE</sequence>
<dbReference type="GeneID" id="104606621"/>
<protein>
    <submittedName>
        <fullName evidence="3">Uncharacterized protein LOC104606621 isoform X2</fullName>
    </submittedName>
</protein>
<evidence type="ECO:0000313" key="3">
    <source>
        <dbReference type="RefSeq" id="XP_010270223.1"/>
    </source>
</evidence>
<keyword evidence="2" id="KW-1185">Reference proteome</keyword>
<name>A0A1U8AQT2_NELNU</name>
<gene>
    <name evidence="3" type="primary">LOC104606621</name>
</gene>
<evidence type="ECO:0000256" key="1">
    <source>
        <dbReference type="SAM" id="MobiDB-lite"/>
    </source>
</evidence>
<dbReference type="Proteomes" id="UP000189703">
    <property type="component" value="Unplaced"/>
</dbReference>
<evidence type="ECO:0000313" key="2">
    <source>
        <dbReference type="Proteomes" id="UP000189703"/>
    </source>
</evidence>
<reference evidence="3" key="1">
    <citation type="submission" date="2025-08" db="UniProtKB">
        <authorList>
            <consortium name="RefSeq"/>
        </authorList>
    </citation>
    <scope>IDENTIFICATION</scope>
</reference>
<organism evidence="2 3">
    <name type="scientific">Nelumbo nucifera</name>
    <name type="common">Sacred lotus</name>
    <dbReference type="NCBI Taxonomy" id="4432"/>
    <lineage>
        <taxon>Eukaryota</taxon>
        <taxon>Viridiplantae</taxon>
        <taxon>Streptophyta</taxon>
        <taxon>Embryophyta</taxon>
        <taxon>Tracheophyta</taxon>
        <taxon>Spermatophyta</taxon>
        <taxon>Magnoliopsida</taxon>
        <taxon>Proteales</taxon>
        <taxon>Nelumbonaceae</taxon>
        <taxon>Nelumbo</taxon>
    </lineage>
</organism>
<feature type="region of interest" description="Disordered" evidence="1">
    <location>
        <begin position="36"/>
        <end position="60"/>
    </location>
</feature>
<dbReference type="PANTHER" id="PTHR35499">
    <property type="entry name" value="OS05G0128300 PROTEIN"/>
    <property type="match status" value="1"/>
</dbReference>